<gene>
    <name evidence="1" type="ORF">SAMN02745165_01923</name>
</gene>
<accession>A0A1M6HY38</accession>
<dbReference type="Gene3D" id="1.10.1130.10">
    <property type="entry name" value="Flavocytochrome C3, Chain A"/>
    <property type="match status" value="1"/>
</dbReference>
<dbReference type="Proteomes" id="UP000184171">
    <property type="component" value="Unassembled WGS sequence"/>
</dbReference>
<sequence length="258" mass="28615">MSIRTHIPGLLAFWLLMVLFAPPALSSELTLEDCSKCHLIQQKTLLASGGKHASAVTCVDCHPHHLPTDKTTRLDCASCHTDRPHYQLDNCQHCHLDPHQPLMSLRDPLKPAKKECLSCHAEVGQQMAAEPSRHAKLFCNRCHEKHRQIPACLDCHQPHQQSQSADVCQQCHPAHQPLLVAPSGRLPANACRPCHVEEANDLASTTTLHGGINCLYCHKGRHPSTPQCQDCHGLPHTQAIHGKYRDCLECHGDAHNLQ</sequence>
<dbReference type="InterPro" id="IPR036280">
    <property type="entry name" value="Multihaem_cyt_sf"/>
</dbReference>
<dbReference type="RefSeq" id="WP_139249343.1">
    <property type="nucleotide sequence ID" value="NZ_FQZT01000006.1"/>
</dbReference>
<name>A0A1M6HY38_MALRU</name>
<organism evidence="1 2">
    <name type="scientific">Malonomonas rubra DSM 5091</name>
    <dbReference type="NCBI Taxonomy" id="1122189"/>
    <lineage>
        <taxon>Bacteria</taxon>
        <taxon>Pseudomonadati</taxon>
        <taxon>Thermodesulfobacteriota</taxon>
        <taxon>Desulfuromonadia</taxon>
        <taxon>Desulfuromonadales</taxon>
        <taxon>Geopsychrobacteraceae</taxon>
        <taxon>Malonomonas</taxon>
    </lineage>
</organism>
<evidence type="ECO:0000313" key="1">
    <source>
        <dbReference type="EMBL" id="SHJ27115.1"/>
    </source>
</evidence>
<dbReference type="AlphaFoldDB" id="A0A1M6HY38"/>
<keyword evidence="2" id="KW-1185">Reference proteome</keyword>
<reference evidence="1 2" key="1">
    <citation type="submission" date="2016-11" db="EMBL/GenBank/DDBJ databases">
        <authorList>
            <person name="Jaros S."/>
            <person name="Januszkiewicz K."/>
            <person name="Wedrychowicz H."/>
        </authorList>
    </citation>
    <scope>NUCLEOTIDE SEQUENCE [LARGE SCALE GENOMIC DNA]</scope>
    <source>
        <strain evidence="1 2">DSM 5091</strain>
    </source>
</reference>
<dbReference type="SUPFAM" id="SSF48695">
    <property type="entry name" value="Multiheme cytochromes"/>
    <property type="match status" value="2"/>
</dbReference>
<dbReference type="STRING" id="1122189.SAMN02745165_01923"/>
<proteinExistence type="predicted"/>
<evidence type="ECO:0000313" key="2">
    <source>
        <dbReference type="Proteomes" id="UP000184171"/>
    </source>
</evidence>
<dbReference type="EMBL" id="FQZT01000006">
    <property type="protein sequence ID" value="SHJ27115.1"/>
    <property type="molecule type" value="Genomic_DNA"/>
</dbReference>
<dbReference type="OrthoDB" id="9782159at2"/>
<protein>
    <submittedName>
        <fullName evidence="1">Uncharacterized protein</fullName>
    </submittedName>
</protein>